<dbReference type="EMBL" id="JH711580">
    <property type="protein sequence ID" value="EIW79511.1"/>
    <property type="molecule type" value="Genomic_DNA"/>
</dbReference>
<dbReference type="SUPFAM" id="SSF52047">
    <property type="entry name" value="RNI-like"/>
    <property type="match status" value="1"/>
</dbReference>
<protein>
    <recommendedName>
        <fullName evidence="3">F-box domain-containing protein</fullName>
    </recommendedName>
</protein>
<dbReference type="Gene3D" id="3.80.10.10">
    <property type="entry name" value="Ribonuclease Inhibitor"/>
    <property type="match status" value="1"/>
</dbReference>
<accession>A0A5M3MLR4</accession>
<evidence type="ECO:0000313" key="2">
    <source>
        <dbReference type="Proteomes" id="UP000053558"/>
    </source>
</evidence>
<dbReference type="RefSeq" id="XP_007769907.1">
    <property type="nucleotide sequence ID" value="XM_007771717.1"/>
</dbReference>
<dbReference type="InterPro" id="IPR032675">
    <property type="entry name" value="LRR_dom_sf"/>
</dbReference>
<evidence type="ECO:0000313" key="1">
    <source>
        <dbReference type="EMBL" id="EIW79511.1"/>
    </source>
</evidence>
<proteinExistence type="predicted"/>
<gene>
    <name evidence="1" type="ORF">CONPUDRAFT_144778</name>
</gene>
<dbReference type="Proteomes" id="UP000053558">
    <property type="component" value="Unassembled WGS sequence"/>
</dbReference>
<comment type="caution">
    <text evidence="1">The sequence shown here is derived from an EMBL/GenBank/DDBJ whole genome shotgun (WGS) entry which is preliminary data.</text>
</comment>
<dbReference type="KEGG" id="cput:CONPUDRAFT_144778"/>
<reference evidence="2" key="1">
    <citation type="journal article" date="2012" name="Science">
        <title>The Paleozoic origin of enzymatic lignin decomposition reconstructed from 31 fungal genomes.</title>
        <authorList>
            <person name="Floudas D."/>
            <person name="Binder M."/>
            <person name="Riley R."/>
            <person name="Barry K."/>
            <person name="Blanchette R.A."/>
            <person name="Henrissat B."/>
            <person name="Martinez A.T."/>
            <person name="Otillar R."/>
            <person name="Spatafora J.W."/>
            <person name="Yadav J.S."/>
            <person name="Aerts A."/>
            <person name="Benoit I."/>
            <person name="Boyd A."/>
            <person name="Carlson A."/>
            <person name="Copeland A."/>
            <person name="Coutinho P.M."/>
            <person name="de Vries R.P."/>
            <person name="Ferreira P."/>
            <person name="Findley K."/>
            <person name="Foster B."/>
            <person name="Gaskell J."/>
            <person name="Glotzer D."/>
            <person name="Gorecki P."/>
            <person name="Heitman J."/>
            <person name="Hesse C."/>
            <person name="Hori C."/>
            <person name="Igarashi K."/>
            <person name="Jurgens J.A."/>
            <person name="Kallen N."/>
            <person name="Kersten P."/>
            <person name="Kohler A."/>
            <person name="Kuees U."/>
            <person name="Kumar T.K.A."/>
            <person name="Kuo A."/>
            <person name="LaButti K."/>
            <person name="Larrondo L.F."/>
            <person name="Lindquist E."/>
            <person name="Ling A."/>
            <person name="Lombard V."/>
            <person name="Lucas S."/>
            <person name="Lundell T."/>
            <person name="Martin R."/>
            <person name="McLaughlin D.J."/>
            <person name="Morgenstern I."/>
            <person name="Morin E."/>
            <person name="Murat C."/>
            <person name="Nagy L.G."/>
            <person name="Nolan M."/>
            <person name="Ohm R.A."/>
            <person name="Patyshakuliyeva A."/>
            <person name="Rokas A."/>
            <person name="Ruiz-Duenas F.J."/>
            <person name="Sabat G."/>
            <person name="Salamov A."/>
            <person name="Samejima M."/>
            <person name="Schmutz J."/>
            <person name="Slot J.C."/>
            <person name="St John F."/>
            <person name="Stenlid J."/>
            <person name="Sun H."/>
            <person name="Sun S."/>
            <person name="Syed K."/>
            <person name="Tsang A."/>
            <person name="Wiebenga A."/>
            <person name="Young D."/>
            <person name="Pisabarro A."/>
            <person name="Eastwood D.C."/>
            <person name="Martin F."/>
            <person name="Cullen D."/>
            <person name="Grigoriev I.V."/>
            <person name="Hibbett D.S."/>
        </authorList>
    </citation>
    <scope>NUCLEOTIDE SEQUENCE [LARGE SCALE GENOMIC DNA]</scope>
    <source>
        <strain evidence="2">RWD-64-598 SS2</strain>
    </source>
</reference>
<sequence length="438" mass="49066">MMCLPKDLWTFNSSRVMIFQRSMLLSDWSILERYASRVRCLVMSFDGCTVHEDLLGSISFYCDGPLFLNLQHAWLGGFPFAFLHLVLSPRLVEFEVEDYPENYFHSFVLVSRTCPSLLTIDISGDASAKSETVLPIVLSDAVAVGFKKLKSLQLYHPSVIHNPYDILPALSRLESLEDLLLFIQPDSPFRLVTASHQRLTPFPSLRKLFLEAGGASHTTRLMCCLCDLLSLNELVVNFNVSSENVDEVSDMVRVLSGTLPKNIRKLIIKNTPSLDDGYPALLSLTLFRQLYQFTNLVEFRFELDSCPSMDDITIEELSHAFPCLEHLSLGRSSLPNTPPRATLSTLAVLAMNCSRLRSIGMIVDCTVAANATLDSSPPIVSENCIETMSLGDSPIDDARFTAHHLSRMFPRLCSLVQARFDPSTANSWDWLLVDSWIG</sequence>
<name>A0A5M3MLR4_CONPW</name>
<dbReference type="OrthoDB" id="3258386at2759"/>
<dbReference type="GeneID" id="19201986"/>
<keyword evidence="2" id="KW-1185">Reference proteome</keyword>
<organism evidence="1 2">
    <name type="scientific">Coniophora puteana (strain RWD-64-598)</name>
    <name type="common">Brown rot fungus</name>
    <dbReference type="NCBI Taxonomy" id="741705"/>
    <lineage>
        <taxon>Eukaryota</taxon>
        <taxon>Fungi</taxon>
        <taxon>Dikarya</taxon>
        <taxon>Basidiomycota</taxon>
        <taxon>Agaricomycotina</taxon>
        <taxon>Agaricomycetes</taxon>
        <taxon>Agaricomycetidae</taxon>
        <taxon>Boletales</taxon>
        <taxon>Coniophorineae</taxon>
        <taxon>Coniophoraceae</taxon>
        <taxon>Coniophora</taxon>
    </lineage>
</organism>
<evidence type="ECO:0008006" key="3">
    <source>
        <dbReference type="Google" id="ProtNLM"/>
    </source>
</evidence>
<dbReference type="AlphaFoldDB" id="A0A5M3MLR4"/>